<sequence>MIHATDKEKCEEIIGNIAKEIECNDYRTAYSVKEYKKKRIKYFTEK</sequence>
<dbReference type="Gene3D" id="3.30.70.3460">
    <property type="match status" value="1"/>
</dbReference>
<dbReference type="Pfam" id="PF17805">
    <property type="entry name" value="AsnC_trans_reg2"/>
    <property type="match status" value="1"/>
</dbReference>
<feature type="domain" description="Siroheme decarboxylase AsnC-like ligand binding" evidence="1">
    <location>
        <begin position="1"/>
        <end position="36"/>
    </location>
</feature>
<dbReference type="InterPro" id="IPR040523">
    <property type="entry name" value="AsnC_trans_reg2"/>
</dbReference>
<dbReference type="EMBL" id="BARV01018593">
    <property type="protein sequence ID" value="GAI21364.1"/>
    <property type="molecule type" value="Genomic_DNA"/>
</dbReference>
<evidence type="ECO:0000313" key="2">
    <source>
        <dbReference type="EMBL" id="GAI21364.1"/>
    </source>
</evidence>
<protein>
    <recommendedName>
        <fullName evidence="1">Siroheme decarboxylase AsnC-like ligand binding domain-containing protein</fullName>
    </recommendedName>
</protein>
<gene>
    <name evidence="2" type="ORF">S06H3_31399</name>
</gene>
<dbReference type="AlphaFoldDB" id="X1NRS6"/>
<proteinExistence type="predicted"/>
<evidence type="ECO:0000259" key="1">
    <source>
        <dbReference type="Pfam" id="PF17805"/>
    </source>
</evidence>
<name>X1NRS6_9ZZZZ</name>
<accession>X1NRS6</accession>
<organism evidence="2">
    <name type="scientific">marine sediment metagenome</name>
    <dbReference type="NCBI Taxonomy" id="412755"/>
    <lineage>
        <taxon>unclassified sequences</taxon>
        <taxon>metagenomes</taxon>
        <taxon>ecological metagenomes</taxon>
    </lineage>
</organism>
<comment type="caution">
    <text evidence="2">The sequence shown here is derived from an EMBL/GenBank/DDBJ whole genome shotgun (WGS) entry which is preliminary data.</text>
</comment>
<reference evidence="2" key="1">
    <citation type="journal article" date="2014" name="Front. Microbiol.">
        <title>High frequency of phylogenetically diverse reductive dehalogenase-homologous genes in deep subseafloor sedimentary metagenomes.</title>
        <authorList>
            <person name="Kawai M."/>
            <person name="Futagami T."/>
            <person name="Toyoda A."/>
            <person name="Takaki Y."/>
            <person name="Nishi S."/>
            <person name="Hori S."/>
            <person name="Arai W."/>
            <person name="Tsubouchi T."/>
            <person name="Morono Y."/>
            <person name="Uchiyama I."/>
            <person name="Ito T."/>
            <person name="Fujiyama A."/>
            <person name="Inagaki F."/>
            <person name="Takami H."/>
        </authorList>
    </citation>
    <scope>NUCLEOTIDE SEQUENCE</scope>
    <source>
        <strain evidence="2">Expedition CK06-06</strain>
    </source>
</reference>